<dbReference type="Gene3D" id="3.40.50.1820">
    <property type="entry name" value="alpha/beta hydrolase"/>
    <property type="match status" value="1"/>
</dbReference>
<evidence type="ECO:0000313" key="4">
    <source>
        <dbReference type="EMBL" id="MBB5284763.1"/>
    </source>
</evidence>
<dbReference type="RefSeq" id="WP_184174724.1">
    <property type="nucleotide sequence ID" value="NZ_JACHGF010000004.1"/>
</dbReference>
<accession>A0A840TU21</accession>
<evidence type="ECO:0000259" key="3">
    <source>
        <dbReference type="Pfam" id="PF12740"/>
    </source>
</evidence>
<sequence length="233" mass="26840">MKNTIYYCCLLFLLFAAPWFASAQSKEKAAYKYLLYVPKKETKPGQKYPLIIYLHGSSQRGQDLTKLKTYGLPYLIEQGRDFEFIIASPQCPAGKLWSTDNWLEPLYEELIAKYPVDTSRVYLTGISMGGGGTFDVAKDYPDRFAALVPLCAWNSDTTRLCSLRHVPIWTFHGTNDEQVPLVAETQSKVAALRQCQGNIRLTTLKNEGHYIQWLYEQQGTYDIYEWMLRHKKP</sequence>
<name>A0A840TU21_9BACT</name>
<dbReference type="PANTHER" id="PTHR43037:SF1">
    <property type="entry name" value="BLL1128 PROTEIN"/>
    <property type="match status" value="1"/>
</dbReference>
<dbReference type="PANTHER" id="PTHR43037">
    <property type="entry name" value="UNNAMED PRODUCT-RELATED"/>
    <property type="match status" value="1"/>
</dbReference>
<proteinExistence type="predicted"/>
<dbReference type="Pfam" id="PF12740">
    <property type="entry name" value="PETase"/>
    <property type="match status" value="1"/>
</dbReference>
<dbReference type="Proteomes" id="UP000557307">
    <property type="component" value="Unassembled WGS sequence"/>
</dbReference>
<evidence type="ECO:0000256" key="1">
    <source>
        <dbReference type="ARBA" id="ARBA00022729"/>
    </source>
</evidence>
<keyword evidence="1 2" id="KW-0732">Signal</keyword>
<protein>
    <submittedName>
        <fullName evidence="4">Putative peptidase</fullName>
    </submittedName>
</protein>
<dbReference type="EMBL" id="JACHGF010000004">
    <property type="protein sequence ID" value="MBB5284763.1"/>
    <property type="molecule type" value="Genomic_DNA"/>
</dbReference>
<keyword evidence="5" id="KW-1185">Reference proteome</keyword>
<dbReference type="InterPro" id="IPR029058">
    <property type="entry name" value="AB_hydrolase_fold"/>
</dbReference>
<evidence type="ECO:0000313" key="5">
    <source>
        <dbReference type="Proteomes" id="UP000557307"/>
    </source>
</evidence>
<evidence type="ECO:0000256" key="2">
    <source>
        <dbReference type="SAM" id="SignalP"/>
    </source>
</evidence>
<feature type="signal peptide" evidence="2">
    <location>
        <begin position="1"/>
        <end position="23"/>
    </location>
</feature>
<dbReference type="AlphaFoldDB" id="A0A840TU21"/>
<feature type="domain" description="PET hydrolase/cutinase-like" evidence="3">
    <location>
        <begin position="116"/>
        <end position="186"/>
    </location>
</feature>
<reference evidence="4 5" key="1">
    <citation type="submission" date="2020-08" db="EMBL/GenBank/DDBJ databases">
        <title>Genomic Encyclopedia of Type Strains, Phase IV (KMG-IV): sequencing the most valuable type-strain genomes for metagenomic binning, comparative biology and taxonomic classification.</title>
        <authorList>
            <person name="Goeker M."/>
        </authorList>
    </citation>
    <scope>NUCLEOTIDE SEQUENCE [LARGE SCALE GENOMIC DNA]</scope>
    <source>
        <strain evidence="4 5">DSM 105074</strain>
    </source>
</reference>
<dbReference type="InterPro" id="IPR050955">
    <property type="entry name" value="Plant_Biomass_Hydrol_Est"/>
</dbReference>
<dbReference type="InterPro" id="IPR041127">
    <property type="entry name" value="PET_hydrolase/cutinase-like"/>
</dbReference>
<comment type="caution">
    <text evidence="4">The sequence shown here is derived from an EMBL/GenBank/DDBJ whole genome shotgun (WGS) entry which is preliminary data.</text>
</comment>
<dbReference type="SUPFAM" id="SSF53474">
    <property type="entry name" value="alpha/beta-Hydrolases"/>
    <property type="match status" value="1"/>
</dbReference>
<gene>
    <name evidence="4" type="ORF">HNQ92_002911</name>
</gene>
<feature type="chain" id="PRO_5032903836" evidence="2">
    <location>
        <begin position="24"/>
        <end position="233"/>
    </location>
</feature>
<organism evidence="4 5">
    <name type="scientific">Rhabdobacter roseus</name>
    <dbReference type="NCBI Taxonomy" id="1655419"/>
    <lineage>
        <taxon>Bacteria</taxon>
        <taxon>Pseudomonadati</taxon>
        <taxon>Bacteroidota</taxon>
        <taxon>Cytophagia</taxon>
        <taxon>Cytophagales</taxon>
        <taxon>Cytophagaceae</taxon>
        <taxon>Rhabdobacter</taxon>
    </lineage>
</organism>